<dbReference type="EMBL" id="JBJUIK010000004">
    <property type="protein sequence ID" value="KAL3529211.1"/>
    <property type="molecule type" value="Genomic_DNA"/>
</dbReference>
<reference evidence="1 2" key="1">
    <citation type="submission" date="2024-11" db="EMBL/GenBank/DDBJ databases">
        <title>A near-complete genome assembly of Cinchona calisaya.</title>
        <authorList>
            <person name="Lian D.C."/>
            <person name="Zhao X.W."/>
            <person name="Wei L."/>
        </authorList>
    </citation>
    <scope>NUCLEOTIDE SEQUENCE [LARGE SCALE GENOMIC DNA]</scope>
    <source>
        <tissue evidence="1">Nenye</tissue>
    </source>
</reference>
<organism evidence="1 2">
    <name type="scientific">Cinchona calisaya</name>
    <dbReference type="NCBI Taxonomy" id="153742"/>
    <lineage>
        <taxon>Eukaryota</taxon>
        <taxon>Viridiplantae</taxon>
        <taxon>Streptophyta</taxon>
        <taxon>Embryophyta</taxon>
        <taxon>Tracheophyta</taxon>
        <taxon>Spermatophyta</taxon>
        <taxon>Magnoliopsida</taxon>
        <taxon>eudicotyledons</taxon>
        <taxon>Gunneridae</taxon>
        <taxon>Pentapetalae</taxon>
        <taxon>asterids</taxon>
        <taxon>lamiids</taxon>
        <taxon>Gentianales</taxon>
        <taxon>Rubiaceae</taxon>
        <taxon>Cinchonoideae</taxon>
        <taxon>Cinchoneae</taxon>
        <taxon>Cinchona</taxon>
    </lineage>
</organism>
<evidence type="ECO:0000313" key="2">
    <source>
        <dbReference type="Proteomes" id="UP001630127"/>
    </source>
</evidence>
<sequence length="127" mass="14668">MNPYSISTTNFKTPRELAKVWISSRSEPSLVVAVQFDQCKEVEWKKDGQEKVLGSVCTFRDRWRYELDVPIKEEGNLLHVYYSLIKGSEVELLEMVQILVQRSARGLFPMPWSRSDVFLAQTGRVGL</sequence>
<name>A0ABD3AE46_9GENT</name>
<dbReference type="AlphaFoldDB" id="A0ABD3AE46"/>
<comment type="caution">
    <text evidence="1">The sequence shown here is derived from an EMBL/GenBank/DDBJ whole genome shotgun (WGS) entry which is preliminary data.</text>
</comment>
<proteinExistence type="predicted"/>
<accession>A0ABD3AE46</accession>
<keyword evidence="2" id="KW-1185">Reference proteome</keyword>
<gene>
    <name evidence="1" type="ORF">ACH5RR_008533</name>
</gene>
<evidence type="ECO:0000313" key="1">
    <source>
        <dbReference type="EMBL" id="KAL3529211.1"/>
    </source>
</evidence>
<dbReference type="Proteomes" id="UP001630127">
    <property type="component" value="Unassembled WGS sequence"/>
</dbReference>
<protein>
    <submittedName>
        <fullName evidence="1">Uncharacterized protein</fullName>
    </submittedName>
</protein>